<protein>
    <recommendedName>
        <fullName evidence="3">TPR domain protein</fullName>
    </recommendedName>
</protein>
<accession>I7FK98</accession>
<keyword evidence="2" id="KW-1185">Reference proteome</keyword>
<dbReference type="EnsemblBacteria" id="AFP20441">
    <property type="protein sequence ID" value="AFP20441"/>
    <property type="gene ID" value="GSU3540"/>
</dbReference>
<evidence type="ECO:0000313" key="2">
    <source>
        <dbReference type="Proteomes" id="UP000000577"/>
    </source>
</evidence>
<sequence length="341" mass="37310">MFFKKLFRKDPASCMEKGDKFLAAGRYADARVAFDDALEALDASDPSSAALSTAIREKMAIAGNRLAEANIAEAEACIRGGDMHKAEDHLNLSLELADDVTIREKTEKLLSSLLSSQESTPQPAKHVHSKGCGGGCSSSSCHPSDSAEISEDGLSESDRFELLVRPLPGDLPERYLSLGKEFAKGYLAAHEGDLGTAWVIFERLLAQGENDVLLYELSLLSHREGDRRRCEALLRRCLQLNEENPLGNLGLVQFLAESSRFDEAIALLESMLQRGILPEQSELFLGDLRQARGEHDAAIEHYSRLLGGALKKEAAQRLVPMLEASGRHADAAYVAKQLRCC</sequence>
<dbReference type="SMR" id="I7FK98"/>
<dbReference type="AlphaFoldDB" id="I7FK98"/>
<dbReference type="RefSeq" id="WP_010942392.1">
    <property type="nucleotide sequence ID" value="NC_002939.5"/>
</dbReference>
<dbReference type="InterPro" id="IPR011990">
    <property type="entry name" value="TPR-like_helical_dom_sf"/>
</dbReference>
<dbReference type="Proteomes" id="UP000000577">
    <property type="component" value="Chromosome"/>
</dbReference>
<gene>
    <name evidence="1" type="ordered locus">GSU3540</name>
</gene>
<name>I7FK98_GEOSL</name>
<evidence type="ECO:0000313" key="1">
    <source>
        <dbReference type="EMBL" id="AFP20441.1"/>
    </source>
</evidence>
<dbReference type="InParanoid" id="I7FK98"/>
<organism evidence="1 2">
    <name type="scientific">Geobacter sulfurreducens (strain ATCC 51573 / DSM 12127 / PCA)</name>
    <dbReference type="NCBI Taxonomy" id="243231"/>
    <lineage>
        <taxon>Bacteria</taxon>
        <taxon>Pseudomonadati</taxon>
        <taxon>Thermodesulfobacteriota</taxon>
        <taxon>Desulfuromonadia</taxon>
        <taxon>Geobacterales</taxon>
        <taxon>Geobacteraceae</taxon>
        <taxon>Geobacter</taxon>
    </lineage>
</organism>
<dbReference type="OrthoDB" id="5392846at2"/>
<dbReference type="KEGG" id="gsu:GSU3540"/>
<dbReference type="eggNOG" id="COG0457">
    <property type="taxonomic scope" value="Bacteria"/>
</dbReference>
<proteinExistence type="predicted"/>
<reference evidence="1 2" key="2">
    <citation type="journal article" date="2012" name="BMC Genomics">
        <title>Comparative genomic analysis of Geobacter sulfurreducens KN400, a strain with enhanced capacity for extracellular electron transfer and electricity production.</title>
        <authorList>
            <person name="Butler J.E."/>
            <person name="Young N.D."/>
            <person name="Aklujkar M."/>
            <person name="Lovley D.R."/>
        </authorList>
    </citation>
    <scope>NUCLEOTIDE SEQUENCE [LARGE SCALE GENOMIC DNA]</scope>
    <source>
        <strain evidence="2">ATCC 51573 / DSM 12127 / PCA</strain>
    </source>
</reference>
<reference evidence="1 2" key="1">
    <citation type="journal article" date="2003" name="Science">
        <title>Genome of Geobacter sulfurreducens: metal reduction in subsurface environments.</title>
        <authorList>
            <person name="Methe B.A."/>
            <person name="Nelson K.E."/>
            <person name="Eisen J.A."/>
            <person name="Paulsen I.T."/>
            <person name="Nelson W."/>
            <person name="Heidelberg J.F."/>
            <person name="Wu D."/>
            <person name="Wu M."/>
            <person name="Ward N."/>
            <person name="Beanan M.J."/>
            <person name="Dodson R.J."/>
            <person name="Madupu R."/>
            <person name="Brinkac L.M."/>
            <person name="Daugherty S.C."/>
            <person name="DeBoy R.T."/>
            <person name="Durkin A.S."/>
            <person name="Gwinn M."/>
            <person name="Kolonay J.F."/>
            <person name="Sullivan S.A."/>
            <person name="Haft D.H."/>
            <person name="Selengut J."/>
            <person name="Davidsen T.M."/>
            <person name="Zafar N."/>
            <person name="White O."/>
            <person name="Tran B."/>
            <person name="Romero C."/>
            <person name="Forberger H.A."/>
            <person name="Weidman J."/>
            <person name="Khouri H."/>
            <person name="Feldblyum T.V."/>
            <person name="Utterback T.R."/>
            <person name="Van Aken S.E."/>
            <person name="Lovley D.R."/>
            <person name="Fraser C.M."/>
        </authorList>
    </citation>
    <scope>NUCLEOTIDE SEQUENCE [LARGE SCALE GENOMIC DNA]</scope>
    <source>
        <strain evidence="2">ATCC 51573 / DSM 12127 / PCA</strain>
    </source>
</reference>
<dbReference type="EMBL" id="AE017180">
    <property type="protein sequence ID" value="AFP20441.1"/>
    <property type="molecule type" value="Genomic_DNA"/>
</dbReference>
<evidence type="ECO:0008006" key="3">
    <source>
        <dbReference type="Google" id="ProtNLM"/>
    </source>
</evidence>
<dbReference type="STRING" id="243231.GSU3540"/>
<dbReference type="HOGENOM" id="CLU_818262_0_0_7"/>
<dbReference type="SUPFAM" id="SSF48452">
    <property type="entry name" value="TPR-like"/>
    <property type="match status" value="2"/>
</dbReference>
<dbReference type="Gene3D" id="1.25.40.10">
    <property type="entry name" value="Tetratricopeptide repeat domain"/>
    <property type="match status" value="1"/>
</dbReference>